<evidence type="ECO:0000313" key="2">
    <source>
        <dbReference type="Proteomes" id="UP000271889"/>
    </source>
</evidence>
<dbReference type="EMBL" id="UYRV01010997">
    <property type="protein sequence ID" value="VDK57845.1"/>
    <property type="molecule type" value="Genomic_DNA"/>
</dbReference>
<dbReference type="Proteomes" id="UP000271889">
    <property type="component" value="Unassembled WGS sequence"/>
</dbReference>
<accession>A0A3P6RUR8</accession>
<evidence type="ECO:0000313" key="1">
    <source>
        <dbReference type="EMBL" id="VDK57845.1"/>
    </source>
</evidence>
<dbReference type="AlphaFoldDB" id="A0A3P6RUR8"/>
<proteinExistence type="predicted"/>
<organism evidence="1 2">
    <name type="scientific">Cylicostephanus goldi</name>
    <name type="common">Nematode worm</name>
    <dbReference type="NCBI Taxonomy" id="71465"/>
    <lineage>
        <taxon>Eukaryota</taxon>
        <taxon>Metazoa</taxon>
        <taxon>Ecdysozoa</taxon>
        <taxon>Nematoda</taxon>
        <taxon>Chromadorea</taxon>
        <taxon>Rhabditida</taxon>
        <taxon>Rhabditina</taxon>
        <taxon>Rhabditomorpha</taxon>
        <taxon>Strongyloidea</taxon>
        <taxon>Strongylidae</taxon>
        <taxon>Cylicostephanus</taxon>
    </lineage>
</organism>
<gene>
    <name evidence="1" type="ORF">CGOC_LOCUS4123</name>
</gene>
<sequence length="138" mass="16484">MLKIAIIATCMCISAAYFDVYKRLFGRIEEILGDRFAVHAIVRSDSCPYRIEILKFFRPYGETIYLSSYVPDDCAKVKLEKGKTYLLGGYISYDFYFTPPNYPYNGQLLCTDCKYREWTWIEKEYFKRIWSYDTYHLN</sequence>
<name>A0A3P6RUR8_CYLGO</name>
<reference evidence="1 2" key="1">
    <citation type="submission" date="2018-11" db="EMBL/GenBank/DDBJ databases">
        <authorList>
            <consortium name="Pathogen Informatics"/>
        </authorList>
    </citation>
    <scope>NUCLEOTIDE SEQUENCE [LARGE SCALE GENOMIC DNA]</scope>
</reference>
<protein>
    <submittedName>
        <fullName evidence="1">Uncharacterized protein</fullName>
    </submittedName>
</protein>
<keyword evidence="2" id="KW-1185">Reference proteome</keyword>